<accession>A0A1B7HUG3</accession>
<dbReference type="AlphaFoldDB" id="A0A1B7HUG3"/>
<gene>
    <name evidence="2" type="ORF">M977_03155</name>
</gene>
<dbReference type="PATRIC" id="fig|1354253.4.peg.3205"/>
<protein>
    <submittedName>
        <fullName evidence="2">Primosomal replication protein N</fullName>
    </submittedName>
</protein>
<organism evidence="2 3">
    <name type="scientific">Buttiauxella gaviniae ATCC 51604</name>
    <dbReference type="NCBI Taxonomy" id="1354253"/>
    <lineage>
        <taxon>Bacteria</taxon>
        <taxon>Pseudomonadati</taxon>
        <taxon>Pseudomonadota</taxon>
        <taxon>Gammaproteobacteria</taxon>
        <taxon>Enterobacterales</taxon>
        <taxon>Enterobacteriaceae</taxon>
        <taxon>Buttiauxella</taxon>
    </lineage>
</organism>
<evidence type="ECO:0000256" key="1">
    <source>
        <dbReference type="SAM" id="Coils"/>
    </source>
</evidence>
<dbReference type="RefSeq" id="WP_064516711.1">
    <property type="nucleotide sequence ID" value="NZ_LXEP01000029.1"/>
</dbReference>
<dbReference type="EMBL" id="LXEP01000029">
    <property type="protein sequence ID" value="OAT19332.1"/>
    <property type="molecule type" value="Genomic_DNA"/>
</dbReference>
<sequence length="178" mass="20264">MKTAALLQALDARVAELAQAIAPVSLQRASQARFDRKLFSTHSTQLKDYLTEVQANLAQLQLSVKVGKAEQVAYLAEKLVAQISALQRELATWKMRKNDPQPPVVENLYEKLSTHQDYERRIQIMISDRESQLSVQVTLAGQQKLQKELAALEGRLQRCRQALTRIERSIERRERGLS</sequence>
<evidence type="ECO:0000313" key="3">
    <source>
        <dbReference type="Proteomes" id="UP000078504"/>
    </source>
</evidence>
<evidence type="ECO:0000313" key="2">
    <source>
        <dbReference type="EMBL" id="OAT19332.1"/>
    </source>
</evidence>
<dbReference type="InterPro" id="IPR010890">
    <property type="entry name" value="PriC"/>
</dbReference>
<proteinExistence type="predicted"/>
<keyword evidence="1" id="KW-0175">Coiled coil</keyword>
<reference evidence="2 3" key="1">
    <citation type="submission" date="2016-04" db="EMBL/GenBank/DDBJ databases">
        <title>ATOL: Assembling a taxonomically balanced genome-scale reconstruction of the evolutionary history of the Enterobacteriaceae.</title>
        <authorList>
            <person name="Plunkett G.III."/>
            <person name="Neeno-Eckwall E.C."/>
            <person name="Glasner J.D."/>
            <person name="Perna N.T."/>
        </authorList>
    </citation>
    <scope>NUCLEOTIDE SEQUENCE [LARGE SCALE GENOMIC DNA]</scope>
    <source>
        <strain evidence="2 3">ATCC 51604</strain>
    </source>
</reference>
<dbReference type="Pfam" id="PF07445">
    <property type="entry name" value="PriC"/>
    <property type="match status" value="1"/>
</dbReference>
<dbReference type="InterPro" id="IPR038338">
    <property type="entry name" value="PriC_sf"/>
</dbReference>
<name>A0A1B7HUG3_9ENTR</name>
<comment type="caution">
    <text evidence="2">The sequence shown here is derived from an EMBL/GenBank/DDBJ whole genome shotgun (WGS) entry which is preliminary data.</text>
</comment>
<dbReference type="Gene3D" id="1.20.1270.340">
    <property type="match status" value="1"/>
</dbReference>
<dbReference type="Proteomes" id="UP000078504">
    <property type="component" value="Unassembled WGS sequence"/>
</dbReference>
<feature type="coiled-coil region" evidence="1">
    <location>
        <begin position="142"/>
        <end position="169"/>
    </location>
</feature>